<proteinExistence type="predicted"/>
<feature type="domain" description="CAAX prenyl protease 2/Lysostaphin resistance protein A-like" evidence="3">
    <location>
        <begin position="182"/>
        <end position="282"/>
    </location>
</feature>
<dbReference type="PANTHER" id="PTHR35797">
    <property type="entry name" value="PROTEASE-RELATED"/>
    <property type="match status" value="1"/>
</dbReference>
<feature type="transmembrane region" description="Helical" evidence="2">
    <location>
        <begin position="136"/>
        <end position="159"/>
    </location>
</feature>
<evidence type="ECO:0000259" key="3">
    <source>
        <dbReference type="Pfam" id="PF02517"/>
    </source>
</evidence>
<dbReference type="EMBL" id="BAAABY010000023">
    <property type="protein sequence ID" value="GAA0465075.1"/>
    <property type="molecule type" value="Genomic_DNA"/>
</dbReference>
<keyword evidence="2" id="KW-1133">Transmembrane helix</keyword>
<evidence type="ECO:0000256" key="2">
    <source>
        <dbReference type="SAM" id="Phobius"/>
    </source>
</evidence>
<keyword evidence="2" id="KW-0812">Transmembrane</keyword>
<feature type="transmembrane region" description="Helical" evidence="2">
    <location>
        <begin position="212"/>
        <end position="233"/>
    </location>
</feature>
<accession>A0ABN1A160</accession>
<dbReference type="Pfam" id="PF02517">
    <property type="entry name" value="Rce1-like"/>
    <property type="match status" value="1"/>
</dbReference>
<feature type="transmembrane region" description="Helical" evidence="2">
    <location>
        <begin position="245"/>
        <end position="264"/>
    </location>
</feature>
<sequence length="353" mass="37366">MALVAAAFTGSDARHNVRVMTTPDTPAAGTPTSCVPAPERTAGPPGRGRRGLIAFLGLAYLGMWLSMSPLLASGYLRTDGRTETGALEQVCIAVAMMTPALAAVLVIRYVEPAGRGRVREALALRWPSPPGRAVRACLMALAVPAGLTLIALGIGAAAGAYSWGEVRWSGLGVWAVGMLLQLLPSLPLFFGEELGWQGYLFPRLAQDGRPRRLLWAYLATGVVFALWHLPTLLMGGQYPGRPWCVSVPAMLVSCTLALPIFTWLRLRSGSVIPAVVGHAFVSTVSVSMVKEFADHDVMPDPLRMGLFGWPGWIAMAAFVAFLAATGRLRHPGVTAPRPGRSPARGTAGGGPVR</sequence>
<keyword evidence="4" id="KW-0378">Hydrolase</keyword>
<dbReference type="Proteomes" id="UP001500909">
    <property type="component" value="Unassembled WGS sequence"/>
</dbReference>
<reference evidence="4 5" key="1">
    <citation type="journal article" date="2019" name="Int. J. Syst. Evol. Microbiol.">
        <title>The Global Catalogue of Microorganisms (GCM) 10K type strain sequencing project: providing services to taxonomists for standard genome sequencing and annotation.</title>
        <authorList>
            <consortium name="The Broad Institute Genomics Platform"/>
            <consortium name="The Broad Institute Genome Sequencing Center for Infectious Disease"/>
            <person name="Wu L."/>
            <person name="Ma J."/>
        </authorList>
    </citation>
    <scope>NUCLEOTIDE SEQUENCE [LARGE SCALE GENOMIC DNA]</scope>
    <source>
        <strain evidence="4 5">JCM 4805</strain>
    </source>
</reference>
<feature type="transmembrane region" description="Helical" evidence="2">
    <location>
        <begin position="52"/>
        <end position="72"/>
    </location>
</feature>
<keyword evidence="5" id="KW-1185">Reference proteome</keyword>
<keyword evidence="2" id="KW-0472">Membrane</keyword>
<feature type="transmembrane region" description="Helical" evidence="2">
    <location>
        <begin position="271"/>
        <end position="289"/>
    </location>
</feature>
<feature type="region of interest" description="Disordered" evidence="1">
    <location>
        <begin position="23"/>
        <end position="45"/>
    </location>
</feature>
<dbReference type="InterPro" id="IPR042150">
    <property type="entry name" value="MmRce1-like"/>
</dbReference>
<gene>
    <name evidence="4" type="ORF">GCM10010361_31330</name>
</gene>
<evidence type="ECO:0000313" key="5">
    <source>
        <dbReference type="Proteomes" id="UP001500909"/>
    </source>
</evidence>
<evidence type="ECO:0000256" key="1">
    <source>
        <dbReference type="SAM" id="MobiDB-lite"/>
    </source>
</evidence>
<organism evidence="4 5">
    <name type="scientific">Streptomyces olivaceiscleroticus</name>
    <dbReference type="NCBI Taxonomy" id="68245"/>
    <lineage>
        <taxon>Bacteria</taxon>
        <taxon>Bacillati</taxon>
        <taxon>Actinomycetota</taxon>
        <taxon>Actinomycetes</taxon>
        <taxon>Kitasatosporales</taxon>
        <taxon>Streptomycetaceae</taxon>
        <taxon>Streptomyces</taxon>
    </lineage>
</organism>
<comment type="caution">
    <text evidence="4">The sequence shown here is derived from an EMBL/GenBank/DDBJ whole genome shotgun (WGS) entry which is preliminary data.</text>
</comment>
<dbReference type="PANTHER" id="PTHR35797:SF1">
    <property type="entry name" value="PROTEASE"/>
    <property type="match status" value="1"/>
</dbReference>
<feature type="transmembrane region" description="Helical" evidence="2">
    <location>
        <begin position="309"/>
        <end position="328"/>
    </location>
</feature>
<keyword evidence="4" id="KW-0482">Metalloprotease</keyword>
<feature type="transmembrane region" description="Helical" evidence="2">
    <location>
        <begin position="171"/>
        <end position="191"/>
    </location>
</feature>
<feature type="region of interest" description="Disordered" evidence="1">
    <location>
        <begin position="332"/>
        <end position="353"/>
    </location>
</feature>
<evidence type="ECO:0000313" key="4">
    <source>
        <dbReference type="EMBL" id="GAA0465075.1"/>
    </source>
</evidence>
<dbReference type="InterPro" id="IPR003675">
    <property type="entry name" value="Rce1/LyrA-like_dom"/>
</dbReference>
<name>A0ABN1A160_9ACTN</name>
<keyword evidence="4" id="KW-0645">Protease</keyword>
<dbReference type="GO" id="GO:0008237">
    <property type="term" value="F:metallopeptidase activity"/>
    <property type="evidence" value="ECO:0007669"/>
    <property type="project" value="UniProtKB-KW"/>
</dbReference>
<feature type="transmembrane region" description="Helical" evidence="2">
    <location>
        <begin position="92"/>
        <end position="110"/>
    </location>
</feature>
<feature type="compositionally biased region" description="Low complexity" evidence="1">
    <location>
        <begin position="23"/>
        <end position="44"/>
    </location>
</feature>
<protein>
    <submittedName>
        <fullName evidence="4">CPBP family intramembrane metalloprotease</fullName>
    </submittedName>
</protein>